<keyword evidence="6 8" id="KW-1133">Transmembrane helix</keyword>
<dbReference type="InParanoid" id="A0A061ENJ4"/>
<evidence type="ECO:0000256" key="8">
    <source>
        <dbReference type="RuleBase" id="RU361233"/>
    </source>
</evidence>
<evidence type="ECO:0000259" key="9">
    <source>
        <dbReference type="Pfam" id="PF04535"/>
    </source>
</evidence>
<dbReference type="HOGENOM" id="CLU_066104_1_1_1"/>
<comment type="caution">
    <text evidence="8">Lacks conserved residue(s) required for the propagation of feature annotation.</text>
</comment>
<dbReference type="InterPro" id="IPR044173">
    <property type="entry name" value="CASPL"/>
</dbReference>
<evidence type="ECO:0000256" key="7">
    <source>
        <dbReference type="ARBA" id="ARBA00023136"/>
    </source>
</evidence>
<evidence type="ECO:0000256" key="1">
    <source>
        <dbReference type="ARBA" id="ARBA00004651"/>
    </source>
</evidence>
<feature type="domain" description="Casparian strip membrane protein" evidence="9">
    <location>
        <begin position="100"/>
        <end position="254"/>
    </location>
</feature>
<dbReference type="FunCoup" id="A0A061ENJ4">
    <property type="interactions" value="308"/>
</dbReference>
<dbReference type="PANTHER" id="PTHR36488">
    <property type="entry name" value="CASP-LIKE PROTEIN 1U1"/>
    <property type="match status" value="1"/>
</dbReference>
<dbReference type="GO" id="GO:0005886">
    <property type="term" value="C:plasma membrane"/>
    <property type="evidence" value="ECO:0000318"/>
    <property type="project" value="GO_Central"/>
</dbReference>
<dbReference type="eggNOG" id="ENOG502RZNK">
    <property type="taxonomic scope" value="Eukaryota"/>
</dbReference>
<organism evidence="10 11">
    <name type="scientific">Theobroma cacao</name>
    <name type="common">Cacao</name>
    <name type="synonym">Cocoa</name>
    <dbReference type="NCBI Taxonomy" id="3641"/>
    <lineage>
        <taxon>Eukaryota</taxon>
        <taxon>Viridiplantae</taxon>
        <taxon>Streptophyta</taxon>
        <taxon>Embryophyta</taxon>
        <taxon>Tracheophyta</taxon>
        <taxon>Spermatophyta</taxon>
        <taxon>Magnoliopsida</taxon>
        <taxon>eudicotyledons</taxon>
        <taxon>Gunneridae</taxon>
        <taxon>Pentapetalae</taxon>
        <taxon>rosids</taxon>
        <taxon>malvids</taxon>
        <taxon>Malvales</taxon>
        <taxon>Malvaceae</taxon>
        <taxon>Byttnerioideae</taxon>
        <taxon>Theobroma</taxon>
    </lineage>
</organism>
<feature type="transmembrane region" description="Helical" evidence="8">
    <location>
        <begin position="107"/>
        <end position="126"/>
    </location>
</feature>
<dbReference type="InterPro" id="IPR006702">
    <property type="entry name" value="CASP_dom"/>
</dbReference>
<dbReference type="AlphaFoldDB" id="A0A061ENJ4"/>
<protein>
    <recommendedName>
        <fullName evidence="8">CASP-like protein</fullName>
    </recommendedName>
</protein>
<gene>
    <name evidence="10" type="ORF">TCM_021142</name>
</gene>
<comment type="similarity">
    <text evidence="2 8">Belongs to the Casparian strip membrane proteins (CASP) family.</text>
</comment>
<evidence type="ECO:0000256" key="4">
    <source>
        <dbReference type="ARBA" id="ARBA00022475"/>
    </source>
</evidence>
<accession>A0A061ENJ4</accession>
<evidence type="ECO:0000256" key="5">
    <source>
        <dbReference type="ARBA" id="ARBA00022692"/>
    </source>
</evidence>
<dbReference type="OMA" id="AECMARR"/>
<dbReference type="Proteomes" id="UP000026915">
    <property type="component" value="Chromosome 4"/>
</dbReference>
<comment type="subcellular location">
    <subcellularLocation>
        <location evidence="1 8">Cell membrane</location>
        <topology evidence="1 8">Multi-pass membrane protein</topology>
    </subcellularLocation>
</comment>
<feature type="transmembrane region" description="Helical" evidence="8">
    <location>
        <begin position="240"/>
        <end position="267"/>
    </location>
</feature>
<feature type="transmembrane region" description="Helical" evidence="8">
    <location>
        <begin position="49"/>
        <end position="73"/>
    </location>
</feature>
<comment type="subunit">
    <text evidence="3 8">Homodimer and heterodimers.</text>
</comment>
<evidence type="ECO:0000313" key="11">
    <source>
        <dbReference type="Proteomes" id="UP000026915"/>
    </source>
</evidence>
<dbReference type="PANTHER" id="PTHR36488:SF8">
    <property type="entry name" value="CASP-LIKE PROTEIN 1U1"/>
    <property type="match status" value="1"/>
</dbReference>
<dbReference type="EMBL" id="CM001882">
    <property type="protein sequence ID" value="EOY06416.1"/>
    <property type="molecule type" value="Genomic_DNA"/>
</dbReference>
<proteinExistence type="inferred from homology"/>
<keyword evidence="4 8" id="KW-1003">Cell membrane</keyword>
<name>A0A061ENJ4_THECC</name>
<dbReference type="STRING" id="3641.A0A061ENJ4"/>
<reference evidence="10 11" key="1">
    <citation type="journal article" date="2013" name="Genome Biol.">
        <title>The genome sequence of the most widely cultivated cacao type and its use to identify candidate genes regulating pod color.</title>
        <authorList>
            <person name="Motamayor J.C."/>
            <person name="Mockaitis K."/>
            <person name="Schmutz J."/>
            <person name="Haiminen N."/>
            <person name="Iii D.L."/>
            <person name="Cornejo O."/>
            <person name="Findley S.D."/>
            <person name="Zheng P."/>
            <person name="Utro F."/>
            <person name="Royaert S."/>
            <person name="Saski C."/>
            <person name="Jenkins J."/>
            <person name="Podicheti R."/>
            <person name="Zhao M."/>
            <person name="Scheffler B.E."/>
            <person name="Stack J.C."/>
            <person name="Feltus F.A."/>
            <person name="Mustiga G.M."/>
            <person name="Amores F."/>
            <person name="Phillips W."/>
            <person name="Marelli J.P."/>
            <person name="May G.D."/>
            <person name="Shapiro H."/>
            <person name="Ma J."/>
            <person name="Bustamante C.D."/>
            <person name="Schnell R.J."/>
            <person name="Main D."/>
            <person name="Gilbert D."/>
            <person name="Parida L."/>
            <person name="Kuhn D.N."/>
        </authorList>
    </citation>
    <scope>NUCLEOTIDE SEQUENCE [LARGE SCALE GENOMIC DNA]</scope>
    <source>
        <strain evidence="11">cv. Matina 1-6</strain>
    </source>
</reference>
<evidence type="ECO:0000256" key="3">
    <source>
        <dbReference type="ARBA" id="ARBA00011489"/>
    </source>
</evidence>
<evidence type="ECO:0000256" key="6">
    <source>
        <dbReference type="ARBA" id="ARBA00022989"/>
    </source>
</evidence>
<dbReference type="NCBIfam" id="TIGR01569">
    <property type="entry name" value="A_tha_TIGR01569"/>
    <property type="match status" value="1"/>
</dbReference>
<keyword evidence="7 8" id="KW-0472">Membrane</keyword>
<feature type="transmembrane region" description="Helical" evidence="8">
    <location>
        <begin position="157"/>
        <end position="181"/>
    </location>
</feature>
<feature type="transmembrane region" description="Helical" evidence="8">
    <location>
        <begin position="193"/>
        <end position="220"/>
    </location>
</feature>
<sequence length="272" mass="29703">MSTVHHLAINVVEFPLQNSSLSIRKSLALSFHQLFPPKFSFSPTIFLSLYLKLVSLLPITLIVLLHSLIYLFFVNMESQNNGKVSAVDGVGSKREVATPRKVNSCDLILRVLALLLTLVAAIVLGVNKQTKVVPIQIAPTLPPLNIEAQARWHYLSAFVYAMVSNIIACSYAAISILMVMGTRNAKKGLAQTVILLLDLVMVALLFSANGAAFAIGLMGYKGNSHVRWNKVCNVFDKFCNQVAVFVVLSMLGSVAFMLLVALAAVTLQKRCK</sequence>
<dbReference type="InterPro" id="IPR006459">
    <property type="entry name" value="CASP/CASPL"/>
</dbReference>
<keyword evidence="11" id="KW-1185">Reference proteome</keyword>
<dbReference type="Pfam" id="PF04535">
    <property type="entry name" value="CASP_dom"/>
    <property type="match status" value="1"/>
</dbReference>
<evidence type="ECO:0000256" key="2">
    <source>
        <dbReference type="ARBA" id="ARBA00007651"/>
    </source>
</evidence>
<dbReference type="Gramene" id="EOY06416">
    <property type="protein sequence ID" value="EOY06416"/>
    <property type="gene ID" value="TCM_021142"/>
</dbReference>
<evidence type="ECO:0000313" key="10">
    <source>
        <dbReference type="EMBL" id="EOY06416.1"/>
    </source>
</evidence>
<keyword evidence="5 8" id="KW-0812">Transmembrane</keyword>